<dbReference type="AlphaFoldDB" id="A0AAV8Q9B6"/>
<reference evidence="1 2" key="1">
    <citation type="submission" date="2022-12" db="EMBL/GenBank/DDBJ databases">
        <title>Chromosome-scale assembly of the Ensete ventricosum genome.</title>
        <authorList>
            <person name="Dussert Y."/>
            <person name="Stocks J."/>
            <person name="Wendawek A."/>
            <person name="Woldeyes F."/>
            <person name="Nichols R.A."/>
            <person name="Borrell J.S."/>
        </authorList>
    </citation>
    <scope>NUCLEOTIDE SEQUENCE [LARGE SCALE GENOMIC DNA]</scope>
    <source>
        <strain evidence="2">cv. Maze</strain>
        <tissue evidence="1">Seeds</tissue>
    </source>
</reference>
<comment type="caution">
    <text evidence="1">The sequence shown here is derived from an EMBL/GenBank/DDBJ whole genome shotgun (WGS) entry which is preliminary data.</text>
</comment>
<accession>A0AAV8Q9B6</accession>
<protein>
    <submittedName>
        <fullName evidence="1">Uncharacterized protein</fullName>
    </submittedName>
</protein>
<name>A0AAV8Q9B6_ENSVE</name>
<organism evidence="1 2">
    <name type="scientific">Ensete ventricosum</name>
    <name type="common">Abyssinian banana</name>
    <name type="synonym">Musa ensete</name>
    <dbReference type="NCBI Taxonomy" id="4639"/>
    <lineage>
        <taxon>Eukaryota</taxon>
        <taxon>Viridiplantae</taxon>
        <taxon>Streptophyta</taxon>
        <taxon>Embryophyta</taxon>
        <taxon>Tracheophyta</taxon>
        <taxon>Spermatophyta</taxon>
        <taxon>Magnoliopsida</taxon>
        <taxon>Liliopsida</taxon>
        <taxon>Zingiberales</taxon>
        <taxon>Musaceae</taxon>
        <taxon>Ensete</taxon>
    </lineage>
</organism>
<evidence type="ECO:0000313" key="1">
    <source>
        <dbReference type="EMBL" id="KAJ8468074.1"/>
    </source>
</evidence>
<gene>
    <name evidence="1" type="ORF">OPV22_030626</name>
</gene>
<sequence length="67" mass="7813">MLSFCKWQRFLPKLIGHGKGEFNLRPQHACPLSRFQLFPGKLWATMALLFYEHDCRGVQQTKASMIC</sequence>
<proteinExistence type="predicted"/>
<evidence type="ECO:0000313" key="2">
    <source>
        <dbReference type="Proteomes" id="UP001222027"/>
    </source>
</evidence>
<keyword evidence="2" id="KW-1185">Reference proteome</keyword>
<dbReference type="EMBL" id="JAQQAF010000008">
    <property type="protein sequence ID" value="KAJ8468074.1"/>
    <property type="molecule type" value="Genomic_DNA"/>
</dbReference>
<dbReference type="Proteomes" id="UP001222027">
    <property type="component" value="Unassembled WGS sequence"/>
</dbReference>